<sequence>MFRSWFPVFATRSSIAPQDTLAAFEVSSKSIREFPSLKSITTYQPSLFSLADITGHHLWSPSVLNAHVITEIPEALVFFPFLFSFFEKSEKEKIIKKENEKRNFSFPIFFIIFSILFYFIFLVLILFFTPSLFLFVPFFPSIFSLTFPPPPYHPSLTLAKFDHRDLLIVFLPSTASLLPPGLFSFPPSPIRAHLIPRLLPSAD</sequence>
<keyword evidence="1" id="KW-0472">Membrane</keyword>
<feature type="transmembrane region" description="Helical" evidence="1">
    <location>
        <begin position="106"/>
        <end position="139"/>
    </location>
</feature>
<keyword evidence="1" id="KW-0812">Transmembrane</keyword>
<evidence type="ECO:0000313" key="3">
    <source>
        <dbReference type="Proteomes" id="UP000249526"/>
    </source>
</evidence>
<name>A0A8G1R6L4_9EURO</name>
<dbReference type="AlphaFoldDB" id="A0A8G1R6L4"/>
<evidence type="ECO:0000313" key="2">
    <source>
        <dbReference type="EMBL" id="RAH59204.1"/>
    </source>
</evidence>
<gene>
    <name evidence="2" type="ORF">BO85DRAFT_265303</name>
</gene>
<accession>A0A8G1R6L4</accession>
<organism evidence="2 3">
    <name type="scientific">Aspergillus piperis CBS 112811</name>
    <dbReference type="NCBI Taxonomy" id="1448313"/>
    <lineage>
        <taxon>Eukaryota</taxon>
        <taxon>Fungi</taxon>
        <taxon>Dikarya</taxon>
        <taxon>Ascomycota</taxon>
        <taxon>Pezizomycotina</taxon>
        <taxon>Eurotiomycetes</taxon>
        <taxon>Eurotiomycetidae</taxon>
        <taxon>Eurotiales</taxon>
        <taxon>Aspergillaceae</taxon>
        <taxon>Aspergillus</taxon>
        <taxon>Aspergillus subgen. Circumdati</taxon>
    </lineage>
</organism>
<protein>
    <submittedName>
        <fullName evidence="2">Uncharacterized protein</fullName>
    </submittedName>
</protein>
<keyword evidence="1" id="KW-1133">Transmembrane helix</keyword>
<feature type="transmembrane region" description="Helical" evidence="1">
    <location>
        <begin position="66"/>
        <end position="86"/>
    </location>
</feature>
<evidence type="ECO:0000256" key="1">
    <source>
        <dbReference type="SAM" id="Phobius"/>
    </source>
</evidence>
<dbReference type="RefSeq" id="XP_025517126.1">
    <property type="nucleotide sequence ID" value="XM_025655048.1"/>
</dbReference>
<reference evidence="2 3" key="1">
    <citation type="submission" date="2018-02" db="EMBL/GenBank/DDBJ databases">
        <title>The genomes of Aspergillus section Nigri reveals drivers in fungal speciation.</title>
        <authorList>
            <consortium name="DOE Joint Genome Institute"/>
            <person name="Vesth T.C."/>
            <person name="Nybo J."/>
            <person name="Theobald S."/>
            <person name="Brandl J."/>
            <person name="Frisvad J.C."/>
            <person name="Nielsen K.F."/>
            <person name="Lyhne E.K."/>
            <person name="Kogle M.E."/>
            <person name="Kuo A."/>
            <person name="Riley R."/>
            <person name="Clum A."/>
            <person name="Nolan M."/>
            <person name="Lipzen A."/>
            <person name="Salamov A."/>
            <person name="Henrissat B."/>
            <person name="Wiebenga A."/>
            <person name="De vries R.P."/>
            <person name="Grigoriev I.V."/>
            <person name="Mortensen U.H."/>
            <person name="Andersen M.R."/>
            <person name="Baker S.E."/>
        </authorList>
    </citation>
    <scope>NUCLEOTIDE SEQUENCE [LARGE SCALE GENOMIC DNA]</scope>
    <source>
        <strain evidence="2 3">CBS 112811</strain>
    </source>
</reference>
<keyword evidence="3" id="KW-1185">Reference proteome</keyword>
<dbReference type="GeneID" id="37158450"/>
<proteinExistence type="predicted"/>
<dbReference type="Proteomes" id="UP000249526">
    <property type="component" value="Unassembled WGS sequence"/>
</dbReference>
<dbReference type="EMBL" id="KZ825059">
    <property type="protein sequence ID" value="RAH59204.1"/>
    <property type="molecule type" value="Genomic_DNA"/>
</dbReference>